<dbReference type="PANTHER" id="PTHR20961:SF124">
    <property type="entry name" value="GLYCOSYLTRANSFERASE"/>
    <property type="match status" value="1"/>
</dbReference>
<dbReference type="GO" id="GO:0016757">
    <property type="term" value="F:glycosyltransferase activity"/>
    <property type="evidence" value="ECO:0007669"/>
    <property type="project" value="InterPro"/>
</dbReference>
<name>A0A835W7D7_CHLIN</name>
<reference evidence="2" key="1">
    <citation type="journal article" date="2020" name="bioRxiv">
        <title>Comparative genomics of Chlamydomonas.</title>
        <authorList>
            <person name="Craig R.J."/>
            <person name="Hasan A.R."/>
            <person name="Ness R.W."/>
            <person name="Keightley P.D."/>
        </authorList>
    </citation>
    <scope>NUCLEOTIDE SEQUENCE</scope>
    <source>
        <strain evidence="2">SAG 7.73</strain>
    </source>
</reference>
<accession>A0A835W7D7</accession>
<gene>
    <name evidence="2" type="ORF">HXX76_004227</name>
</gene>
<comment type="caution">
    <text evidence="2">The sequence shown here is derived from an EMBL/GenBank/DDBJ whole genome shotgun (WGS) entry which is preliminary data.</text>
</comment>
<proteinExistence type="predicted"/>
<dbReference type="OrthoDB" id="531938at2759"/>
<evidence type="ECO:0000256" key="1">
    <source>
        <dbReference type="SAM" id="MobiDB-lite"/>
    </source>
</evidence>
<feature type="region of interest" description="Disordered" evidence="1">
    <location>
        <begin position="380"/>
        <end position="409"/>
    </location>
</feature>
<dbReference type="PANTHER" id="PTHR20961">
    <property type="entry name" value="GLYCOSYLTRANSFERASE"/>
    <property type="match status" value="1"/>
</dbReference>
<dbReference type="InterPro" id="IPR007657">
    <property type="entry name" value="Glycosyltransferase_61"/>
</dbReference>
<dbReference type="AlphaFoldDB" id="A0A835W7D7"/>
<dbReference type="EMBL" id="JAEHOC010000007">
    <property type="protein sequence ID" value="KAG2440113.1"/>
    <property type="molecule type" value="Genomic_DNA"/>
</dbReference>
<evidence type="ECO:0000313" key="3">
    <source>
        <dbReference type="Proteomes" id="UP000650467"/>
    </source>
</evidence>
<protein>
    <submittedName>
        <fullName evidence="2">Uncharacterized protein</fullName>
    </submittedName>
</protein>
<sequence length="489" mass="52169">MLVTHDARFQIENVKRQGTPGFPSVAWHLPVRVPTFPDALAGYQPDFLVKVRPASKVEPTPPLRHPSWSNCTLPVVLLSDYPYNMKSFMVRVVSDVDSMLRVKGMVPDRKATLVLATPSGLALEPWHAGLLAPYSRRPLITLAELGRRYAEGQPAEWSGEGTRIHCFAQVVVCKLNQNEGRPPTEAAAAIYADMEPAVPRDPLGLGAAAAAAAGAGSPDEVLRVIIEERAGMGWRTLRNVAELIKACEQLNAQGFTAGPFKKIVCKAMPRTYPDPAAAAPAPSAVPSGDPGLAALRAAVGAVRAAHLLVAVTGSSGANAFFMEPNKASGFLEVRPCGWGTVHAAKANEDFDAMEAQLRKGDDAVRFFAYNVEDPAQCSPPDYGQTLSLATQAGPLPQHGHPLQPRNPRRYSPEQLLARDQHLTLRAAPLMEMIKHAAGLLSDKSAYQQARTAGRTHGYGVKEGLLLAPGGQADVAALVAGAGADKLIRV</sequence>
<evidence type="ECO:0000313" key="2">
    <source>
        <dbReference type="EMBL" id="KAG2440113.1"/>
    </source>
</evidence>
<keyword evidence="3" id="KW-1185">Reference proteome</keyword>
<organism evidence="2 3">
    <name type="scientific">Chlamydomonas incerta</name>
    <dbReference type="NCBI Taxonomy" id="51695"/>
    <lineage>
        <taxon>Eukaryota</taxon>
        <taxon>Viridiplantae</taxon>
        <taxon>Chlorophyta</taxon>
        <taxon>core chlorophytes</taxon>
        <taxon>Chlorophyceae</taxon>
        <taxon>CS clade</taxon>
        <taxon>Chlamydomonadales</taxon>
        <taxon>Chlamydomonadaceae</taxon>
        <taxon>Chlamydomonas</taxon>
    </lineage>
</organism>
<dbReference type="Proteomes" id="UP000650467">
    <property type="component" value="Unassembled WGS sequence"/>
</dbReference>